<feature type="domain" description="RagB/SusD" evidence="6">
    <location>
        <begin position="119"/>
        <end position="221"/>
    </location>
</feature>
<evidence type="ECO:0000256" key="3">
    <source>
        <dbReference type="ARBA" id="ARBA00022729"/>
    </source>
</evidence>
<evidence type="ECO:0000313" key="7">
    <source>
        <dbReference type="EMBL" id="TJY59695.1"/>
    </source>
</evidence>
<dbReference type="SUPFAM" id="SSF48452">
    <property type="entry name" value="TPR-like"/>
    <property type="match status" value="1"/>
</dbReference>
<dbReference type="InterPro" id="IPR012944">
    <property type="entry name" value="SusD_RagB_dom"/>
</dbReference>
<comment type="similarity">
    <text evidence="2">Belongs to the SusD family.</text>
</comment>
<dbReference type="RefSeq" id="WP_136823246.1">
    <property type="nucleotide sequence ID" value="NZ_BMJX01000016.1"/>
</dbReference>
<reference evidence="7 8" key="1">
    <citation type="submission" date="2019-04" db="EMBL/GenBank/DDBJ databases">
        <title>Sphingobacterium olei sp. nov., isolated from oil-contaminated soil.</title>
        <authorList>
            <person name="Liu B."/>
        </authorList>
    </citation>
    <scope>NUCLEOTIDE SEQUENCE [LARGE SCALE GENOMIC DNA]</scope>
    <source>
        <strain evidence="7 8">Y3L14</strain>
    </source>
</reference>
<gene>
    <name evidence="7" type="ORF">FAZ19_23610</name>
</gene>
<keyword evidence="3" id="KW-0732">Signal</keyword>
<dbReference type="InterPro" id="IPR011990">
    <property type="entry name" value="TPR-like_helical_dom_sf"/>
</dbReference>
<accession>A0A4U0GLN6</accession>
<keyword evidence="8" id="KW-1185">Reference proteome</keyword>
<evidence type="ECO:0000256" key="4">
    <source>
        <dbReference type="ARBA" id="ARBA00023136"/>
    </source>
</evidence>
<protein>
    <submittedName>
        <fullName evidence="7">RagB/SusD family nutrient uptake outer membrane protein</fullName>
    </submittedName>
</protein>
<dbReference type="EMBL" id="SUKA01000015">
    <property type="protein sequence ID" value="TJY59695.1"/>
    <property type="molecule type" value="Genomic_DNA"/>
</dbReference>
<dbReference type="AlphaFoldDB" id="A0A4U0GLN6"/>
<keyword evidence="4" id="KW-0472">Membrane</keyword>
<keyword evidence="5" id="KW-0998">Cell outer membrane</keyword>
<name>A0A4U0GLN6_9SPHI</name>
<comment type="caution">
    <text evidence="7">The sequence shown here is derived from an EMBL/GenBank/DDBJ whole genome shotgun (WGS) entry which is preliminary data.</text>
</comment>
<proteinExistence type="inferred from homology"/>
<dbReference type="OrthoDB" id="653598at2"/>
<dbReference type="Proteomes" id="UP000309872">
    <property type="component" value="Unassembled WGS sequence"/>
</dbReference>
<evidence type="ECO:0000259" key="6">
    <source>
        <dbReference type="Pfam" id="PF07980"/>
    </source>
</evidence>
<sequence length="237" mass="27935">MLARVYLQMGAFEEAYGYADKCLQETGSLLNYNDLDFSASYPFPIQGEGNPEIIFYEVASGGNLMARTRMNISDELLESYADGDLRRQAFVLDDQSGRKIYKGSYLGSYSFFIGLATDELYLIRAESAAHLSKLEEALADLNYLRRHRFLFSSFTEYKTTNRFELLDFIAEERRRELPFRNRRWEDLRRWNTFMEDKRSIKRRAASVDYELKHPDPKWTWPLPDLAIQYGEYEQNPR</sequence>
<evidence type="ECO:0000256" key="2">
    <source>
        <dbReference type="ARBA" id="ARBA00006275"/>
    </source>
</evidence>
<evidence type="ECO:0000256" key="1">
    <source>
        <dbReference type="ARBA" id="ARBA00004442"/>
    </source>
</evidence>
<dbReference type="GO" id="GO:0009279">
    <property type="term" value="C:cell outer membrane"/>
    <property type="evidence" value="ECO:0007669"/>
    <property type="project" value="UniProtKB-SubCell"/>
</dbReference>
<dbReference type="Gene3D" id="1.25.40.390">
    <property type="match status" value="1"/>
</dbReference>
<organism evidence="7 8">
    <name type="scientific">Sphingobacterium alkalisoli</name>
    <dbReference type="NCBI Taxonomy" id="1874115"/>
    <lineage>
        <taxon>Bacteria</taxon>
        <taxon>Pseudomonadati</taxon>
        <taxon>Bacteroidota</taxon>
        <taxon>Sphingobacteriia</taxon>
        <taxon>Sphingobacteriales</taxon>
        <taxon>Sphingobacteriaceae</taxon>
        <taxon>Sphingobacterium</taxon>
    </lineage>
</organism>
<dbReference type="Pfam" id="PF07980">
    <property type="entry name" value="SusD_RagB"/>
    <property type="match status" value="1"/>
</dbReference>
<comment type="subcellular location">
    <subcellularLocation>
        <location evidence="1">Cell outer membrane</location>
    </subcellularLocation>
</comment>
<evidence type="ECO:0000256" key="5">
    <source>
        <dbReference type="ARBA" id="ARBA00023237"/>
    </source>
</evidence>
<evidence type="ECO:0000313" key="8">
    <source>
        <dbReference type="Proteomes" id="UP000309872"/>
    </source>
</evidence>